<reference evidence="2" key="1">
    <citation type="submission" date="2021-01" db="EMBL/GenBank/DDBJ databases">
        <authorList>
            <person name="Kaushik A."/>
        </authorList>
    </citation>
    <scope>NUCLEOTIDE SEQUENCE</scope>
    <source>
        <strain evidence="2">AG4-RS23</strain>
    </source>
</reference>
<dbReference type="InterPro" id="IPR021858">
    <property type="entry name" value="Fun_TF"/>
</dbReference>
<proteinExistence type="predicted"/>
<comment type="caution">
    <text evidence="2">The sequence shown here is derived from an EMBL/GenBank/DDBJ whole genome shotgun (WGS) entry which is preliminary data.</text>
</comment>
<dbReference type="Proteomes" id="UP000663861">
    <property type="component" value="Unassembled WGS sequence"/>
</dbReference>
<accession>A0A8H3BWB4</accession>
<protein>
    <submittedName>
        <fullName evidence="2">Uncharacterized protein</fullName>
    </submittedName>
</protein>
<evidence type="ECO:0000313" key="2">
    <source>
        <dbReference type="EMBL" id="CAE6467160.1"/>
    </source>
</evidence>
<dbReference type="EMBL" id="CAJMWY010001435">
    <property type="protein sequence ID" value="CAE6467160.1"/>
    <property type="molecule type" value="Genomic_DNA"/>
</dbReference>
<feature type="compositionally biased region" description="Low complexity" evidence="1">
    <location>
        <begin position="82"/>
        <end position="97"/>
    </location>
</feature>
<gene>
    <name evidence="2" type="ORF">RDB_LOCUS76239</name>
</gene>
<dbReference type="Pfam" id="PF11951">
    <property type="entry name" value="Fungal_trans_2"/>
    <property type="match status" value="1"/>
</dbReference>
<name>A0A8H3BWB4_9AGAM</name>
<evidence type="ECO:0000256" key="1">
    <source>
        <dbReference type="SAM" id="MobiDB-lite"/>
    </source>
</evidence>
<dbReference type="AlphaFoldDB" id="A0A8H3BWB4"/>
<organism evidence="2 3">
    <name type="scientific">Rhizoctonia solani</name>
    <dbReference type="NCBI Taxonomy" id="456999"/>
    <lineage>
        <taxon>Eukaryota</taxon>
        <taxon>Fungi</taxon>
        <taxon>Dikarya</taxon>
        <taxon>Basidiomycota</taxon>
        <taxon>Agaricomycotina</taxon>
        <taxon>Agaricomycetes</taxon>
        <taxon>Cantharellales</taxon>
        <taxon>Ceratobasidiaceae</taxon>
        <taxon>Rhizoctonia</taxon>
    </lineage>
</organism>
<evidence type="ECO:0000313" key="3">
    <source>
        <dbReference type="Proteomes" id="UP000663861"/>
    </source>
</evidence>
<sequence>MDPSVWRNHGKLDNTTDMSNPWLFFSSFSGSLQHSSTESTSHQVMIGTTIPDPILQPASTGVAVLMSPGQASLLGALLSLDSPAAPNSSPQHPHPTTDSPPDPNTALVSNWSVFDTKRQDDATTQEDEDPEGVVSVICRQLALDKTAEGNALPFVLQSYATWIRRMAFEPLKLTHTARDFVFSHFEDGGQSRWILSLLAHIGSKIGSVDFVEGKHYSTLSALQTAVRWQLGAANAGDNSSRPELVKALDSAVQTLIMHFFVSPISDVITLRREAAPIFRQLCADPSDTSVDLPSLLQHPLGCVRHYAHIDILFGVVMDVPTLFRYEVPNPGNRSWNSHRSVPTMQEHSGLQWLHGIPDLLILLFAKIKLMRQDGSMPNEEMIASFEQDIRELQSFSGSSSESFLVIALCGDPCDTPRVKKALKQFIKLLNGIRPGRLPDEFLIMNLLLAAPAAQRKRDREIIRQRFLIIYTLGRTFCTTNSIICVIEDYWARADAEGRPTTWSDVAVSRKRVVNI</sequence>
<feature type="region of interest" description="Disordered" evidence="1">
    <location>
        <begin position="82"/>
        <end position="107"/>
    </location>
</feature>